<dbReference type="PRINTS" id="PR00344">
    <property type="entry name" value="BCTRLSENSOR"/>
</dbReference>
<dbReference type="OrthoDB" id="9804645at2"/>
<dbReference type="Pfam" id="PF02518">
    <property type="entry name" value="HATPase_c"/>
    <property type="match status" value="1"/>
</dbReference>
<comment type="caution">
    <text evidence="8">The sequence shown here is derived from an EMBL/GenBank/DDBJ whole genome shotgun (WGS) entry which is preliminary data.</text>
</comment>
<dbReference type="GO" id="GO:0004721">
    <property type="term" value="F:phosphoprotein phosphatase activity"/>
    <property type="evidence" value="ECO:0007669"/>
    <property type="project" value="TreeGrafter"/>
</dbReference>
<keyword evidence="5" id="KW-0418">Kinase</keyword>
<organism evidence="8 9">
    <name type="scientific">Comamonas terrigena</name>
    <dbReference type="NCBI Taxonomy" id="32013"/>
    <lineage>
        <taxon>Bacteria</taxon>
        <taxon>Pseudomonadati</taxon>
        <taxon>Pseudomonadota</taxon>
        <taxon>Betaproteobacteria</taxon>
        <taxon>Burkholderiales</taxon>
        <taxon>Comamonadaceae</taxon>
        <taxon>Comamonas</taxon>
    </lineage>
</organism>
<dbReference type="Proteomes" id="UP000220246">
    <property type="component" value="Unassembled WGS sequence"/>
</dbReference>
<dbReference type="RefSeq" id="WP_083520569.1">
    <property type="nucleotide sequence ID" value="NZ_PDEA01000001.1"/>
</dbReference>
<comment type="catalytic activity">
    <reaction evidence="1">
        <text>ATP + protein L-histidine = ADP + protein N-phospho-L-histidine.</text>
        <dbReference type="EC" id="2.7.13.3"/>
    </reaction>
</comment>
<keyword evidence="3" id="KW-0597">Phosphoprotein</keyword>
<evidence type="ECO:0000256" key="4">
    <source>
        <dbReference type="ARBA" id="ARBA00022679"/>
    </source>
</evidence>
<sequence length="73" mass="7851">MPCGGFLEEKHGSHSARVLEPFYRLEHSRNADSGGMGLGLSIAQTVAHAQGGQLLLRNEPEGGLEVTLKLPQR</sequence>
<evidence type="ECO:0000256" key="5">
    <source>
        <dbReference type="ARBA" id="ARBA00022777"/>
    </source>
</evidence>
<evidence type="ECO:0000259" key="7">
    <source>
        <dbReference type="PROSITE" id="PS50109"/>
    </source>
</evidence>
<dbReference type="InterPro" id="IPR005467">
    <property type="entry name" value="His_kinase_dom"/>
</dbReference>
<reference evidence="9" key="1">
    <citation type="submission" date="2017-09" db="EMBL/GenBank/DDBJ databases">
        <title>FDA dAtabase for Regulatory Grade micrObial Sequences (FDA-ARGOS): Supporting development and validation of Infectious Disease Dx tests.</title>
        <authorList>
            <person name="Minogue T."/>
            <person name="Wolcott M."/>
            <person name="Wasieloski L."/>
            <person name="Aguilar W."/>
            <person name="Moore D."/>
            <person name="Tallon L."/>
            <person name="Sadzewicz L."/>
            <person name="Ott S."/>
            <person name="Zhao X."/>
            <person name="Nagaraj S."/>
            <person name="Vavikolanu K."/>
            <person name="Aluvathingal J."/>
            <person name="Nadendla S."/>
            <person name="Sichtig H."/>
        </authorList>
    </citation>
    <scope>NUCLEOTIDE SEQUENCE [LARGE SCALE GENOMIC DNA]</scope>
    <source>
        <strain evidence="9">FDAARGOS_394</strain>
    </source>
</reference>
<keyword evidence="4" id="KW-0808">Transferase</keyword>
<dbReference type="AlphaFoldDB" id="A0A2A7USC9"/>
<keyword evidence="6" id="KW-0902">Two-component regulatory system</keyword>
<dbReference type="GO" id="GO:0000155">
    <property type="term" value="F:phosphorelay sensor kinase activity"/>
    <property type="evidence" value="ECO:0007669"/>
    <property type="project" value="TreeGrafter"/>
</dbReference>
<dbReference type="InterPro" id="IPR004358">
    <property type="entry name" value="Sig_transdc_His_kin-like_C"/>
</dbReference>
<dbReference type="PROSITE" id="PS50109">
    <property type="entry name" value="HIS_KIN"/>
    <property type="match status" value="1"/>
</dbReference>
<evidence type="ECO:0000256" key="2">
    <source>
        <dbReference type="ARBA" id="ARBA00012438"/>
    </source>
</evidence>
<dbReference type="EMBL" id="PDEA01000001">
    <property type="protein sequence ID" value="PEH88144.1"/>
    <property type="molecule type" value="Genomic_DNA"/>
</dbReference>
<dbReference type="EC" id="2.7.13.3" evidence="2"/>
<dbReference type="Gene3D" id="3.30.565.10">
    <property type="entry name" value="Histidine kinase-like ATPase, C-terminal domain"/>
    <property type="match status" value="1"/>
</dbReference>
<name>A0A2A7USC9_COMTR</name>
<dbReference type="PANTHER" id="PTHR45453:SF1">
    <property type="entry name" value="PHOSPHATE REGULON SENSOR PROTEIN PHOR"/>
    <property type="match status" value="1"/>
</dbReference>
<proteinExistence type="predicted"/>
<evidence type="ECO:0000313" key="8">
    <source>
        <dbReference type="EMBL" id="PEH88144.1"/>
    </source>
</evidence>
<dbReference type="SUPFAM" id="SSF55874">
    <property type="entry name" value="ATPase domain of HSP90 chaperone/DNA topoisomerase II/histidine kinase"/>
    <property type="match status" value="1"/>
</dbReference>
<gene>
    <name evidence="8" type="ORF">CRM82_05585</name>
</gene>
<dbReference type="InterPro" id="IPR050351">
    <property type="entry name" value="BphY/WalK/GraS-like"/>
</dbReference>
<evidence type="ECO:0000256" key="3">
    <source>
        <dbReference type="ARBA" id="ARBA00022553"/>
    </source>
</evidence>
<evidence type="ECO:0000313" key="9">
    <source>
        <dbReference type="Proteomes" id="UP000220246"/>
    </source>
</evidence>
<protein>
    <recommendedName>
        <fullName evidence="2">histidine kinase</fullName>
        <ecNumber evidence="2">2.7.13.3</ecNumber>
    </recommendedName>
</protein>
<dbReference type="PANTHER" id="PTHR45453">
    <property type="entry name" value="PHOSPHATE REGULON SENSOR PROTEIN PHOR"/>
    <property type="match status" value="1"/>
</dbReference>
<evidence type="ECO:0000256" key="1">
    <source>
        <dbReference type="ARBA" id="ARBA00000085"/>
    </source>
</evidence>
<dbReference type="GO" id="GO:0005886">
    <property type="term" value="C:plasma membrane"/>
    <property type="evidence" value="ECO:0007669"/>
    <property type="project" value="TreeGrafter"/>
</dbReference>
<accession>A0A2A7USC9</accession>
<dbReference type="InterPro" id="IPR003594">
    <property type="entry name" value="HATPase_dom"/>
</dbReference>
<dbReference type="GO" id="GO:0016036">
    <property type="term" value="P:cellular response to phosphate starvation"/>
    <property type="evidence" value="ECO:0007669"/>
    <property type="project" value="TreeGrafter"/>
</dbReference>
<feature type="domain" description="Histidine kinase" evidence="7">
    <location>
        <begin position="17"/>
        <end position="73"/>
    </location>
</feature>
<dbReference type="InterPro" id="IPR036890">
    <property type="entry name" value="HATPase_C_sf"/>
</dbReference>
<keyword evidence="9" id="KW-1185">Reference proteome</keyword>
<evidence type="ECO:0000256" key="6">
    <source>
        <dbReference type="ARBA" id="ARBA00023012"/>
    </source>
</evidence>